<protein>
    <submittedName>
        <fullName evidence="1">Uncharacterized protein</fullName>
    </submittedName>
</protein>
<name>A0A433DKM1_9FUNG</name>
<accession>A0A433DKM1</accession>
<reference evidence="1 2" key="1">
    <citation type="journal article" date="2018" name="New Phytol.">
        <title>Phylogenomics of Endogonaceae and evolution of mycorrhizas within Mucoromycota.</title>
        <authorList>
            <person name="Chang Y."/>
            <person name="Desiro A."/>
            <person name="Na H."/>
            <person name="Sandor L."/>
            <person name="Lipzen A."/>
            <person name="Clum A."/>
            <person name="Barry K."/>
            <person name="Grigoriev I.V."/>
            <person name="Martin F.M."/>
            <person name="Stajich J.E."/>
            <person name="Smith M.E."/>
            <person name="Bonito G."/>
            <person name="Spatafora J.W."/>
        </authorList>
    </citation>
    <scope>NUCLEOTIDE SEQUENCE [LARGE SCALE GENOMIC DNA]</scope>
    <source>
        <strain evidence="1 2">GMNB39</strain>
    </source>
</reference>
<dbReference type="InterPro" id="IPR000210">
    <property type="entry name" value="BTB/POZ_dom"/>
</dbReference>
<dbReference type="SMART" id="SM00225">
    <property type="entry name" value="BTB"/>
    <property type="match status" value="1"/>
</dbReference>
<evidence type="ECO:0000313" key="1">
    <source>
        <dbReference type="EMBL" id="RUP51413.1"/>
    </source>
</evidence>
<dbReference type="SUPFAM" id="SSF54695">
    <property type="entry name" value="POZ domain"/>
    <property type="match status" value="1"/>
</dbReference>
<dbReference type="EMBL" id="RBNI01000749">
    <property type="protein sequence ID" value="RUP51413.1"/>
    <property type="molecule type" value="Genomic_DNA"/>
</dbReference>
<dbReference type="OrthoDB" id="3027208at2759"/>
<dbReference type="Gene3D" id="3.30.710.10">
    <property type="entry name" value="Potassium Channel Kv1.1, Chain A"/>
    <property type="match status" value="1"/>
</dbReference>
<organism evidence="1 2">
    <name type="scientific">Jimgerdemannia flammicorona</name>
    <dbReference type="NCBI Taxonomy" id="994334"/>
    <lineage>
        <taxon>Eukaryota</taxon>
        <taxon>Fungi</taxon>
        <taxon>Fungi incertae sedis</taxon>
        <taxon>Mucoromycota</taxon>
        <taxon>Mucoromycotina</taxon>
        <taxon>Endogonomycetes</taxon>
        <taxon>Endogonales</taxon>
        <taxon>Endogonaceae</taxon>
        <taxon>Jimgerdemannia</taxon>
    </lineage>
</organism>
<sequence length="373" mass="42700">MAIAYRRSNIHYYDDGDVALVCPSNRDDEDEDYKVDEVDEDDEDDEDCEVDEVDEDDEDGEDDEDFMEAIMEDNVEGDVDDGNGEVAFVRPSTIFKVHGTVLRLASSYFNARLSATWSSESRQLLIKEDESEDSEQFSIAKDFQECQHHIFLDDEEDDDEIALLVTLIYPVERILISWDNVIIILRLADKYLVAKARQTAVDFLMANYSEEPITSLRLAETYNFPEIFKKSSTHIINNVCAYKQHPGFDDLSDRTRRKLFQARLELSECMPTSFPFLVPANYRSSSCRECNYSEEVLKALVQALRDPTSDFLIGLRDILKSGNNLRHSVCMMKLRGILEQFVADRFGAACPTLATLESMKGFSIELDHNLYAL</sequence>
<dbReference type="InterPro" id="IPR011333">
    <property type="entry name" value="SKP1/BTB/POZ_sf"/>
</dbReference>
<keyword evidence="2" id="KW-1185">Reference proteome</keyword>
<proteinExistence type="predicted"/>
<comment type="caution">
    <text evidence="1">The sequence shown here is derived from an EMBL/GenBank/DDBJ whole genome shotgun (WGS) entry which is preliminary data.</text>
</comment>
<gene>
    <name evidence="1" type="ORF">BC936DRAFT_148341</name>
</gene>
<dbReference type="Proteomes" id="UP000268093">
    <property type="component" value="Unassembled WGS sequence"/>
</dbReference>
<evidence type="ECO:0000313" key="2">
    <source>
        <dbReference type="Proteomes" id="UP000268093"/>
    </source>
</evidence>